<dbReference type="Proteomes" id="UP000515591">
    <property type="component" value="Chromosome"/>
</dbReference>
<name>A0A6S5RWU0_9GAMM</name>
<reference evidence="2 3" key="1">
    <citation type="submission" date="2019-12" db="EMBL/GenBank/DDBJ databases">
        <title>complete genome sequences of Pseudomonas otitidis str. WP8-S17-CRE-03 isolated from wastewater treatment plant effluent.</title>
        <authorList>
            <person name="Sekizuka T."/>
            <person name="Itokawa K."/>
            <person name="Yatsu K."/>
            <person name="Inamine Y."/>
            <person name="Kuroda M."/>
        </authorList>
    </citation>
    <scope>NUCLEOTIDE SEQUENCE [LARGE SCALE GENOMIC DNA]</scope>
    <source>
        <strain evidence="2 3">WP8-S17-CRE-03</strain>
    </source>
</reference>
<dbReference type="NCBIfam" id="NF047646">
    <property type="entry name" value="REP_Tyr_transpos"/>
    <property type="match status" value="1"/>
</dbReference>
<dbReference type="Gene3D" id="3.30.70.1290">
    <property type="entry name" value="Transposase IS200-like"/>
    <property type="match status" value="1"/>
</dbReference>
<dbReference type="GO" id="GO:0043565">
    <property type="term" value="F:sequence-specific DNA binding"/>
    <property type="evidence" value="ECO:0007669"/>
    <property type="project" value="TreeGrafter"/>
</dbReference>
<evidence type="ECO:0000313" key="2">
    <source>
        <dbReference type="EMBL" id="BBT19240.1"/>
    </source>
</evidence>
<organism evidence="2 3">
    <name type="scientific">Metapseudomonas otitidis</name>
    <dbReference type="NCBI Taxonomy" id="319939"/>
    <lineage>
        <taxon>Bacteria</taxon>
        <taxon>Pseudomonadati</taxon>
        <taxon>Pseudomonadota</taxon>
        <taxon>Gammaproteobacteria</taxon>
        <taxon>Pseudomonadales</taxon>
        <taxon>Pseudomonadaceae</taxon>
        <taxon>Metapseudomonas</taxon>
    </lineage>
</organism>
<dbReference type="RefSeq" id="WP_182852985.1">
    <property type="nucleotide sequence ID" value="NZ_AP022213.1"/>
</dbReference>
<sequence>MVMYRRARQAGGCYFLTLALADRRSDLLVRHVDLLREAIRQARSRRSFRLDAIVVLPEHLHMVMSLPEGDDDFSSRIASMKAAFVRALRAQGHPVRPNAKREAGLWQPRFWEHLLRDERDFAAHVDYIHINPLKHGLVTRVADWPHSSFHRYVREGLLPADWAGGEESRITGAGERSE</sequence>
<dbReference type="SUPFAM" id="SSF143422">
    <property type="entry name" value="Transposase IS200-like"/>
    <property type="match status" value="1"/>
</dbReference>
<dbReference type="PANTHER" id="PTHR36966">
    <property type="entry name" value="REP-ASSOCIATED TYROSINE TRANSPOSASE"/>
    <property type="match status" value="1"/>
</dbReference>
<dbReference type="InterPro" id="IPR036515">
    <property type="entry name" value="Transposase_17_sf"/>
</dbReference>
<dbReference type="GO" id="GO:0006313">
    <property type="term" value="P:DNA transposition"/>
    <property type="evidence" value="ECO:0007669"/>
    <property type="project" value="InterPro"/>
</dbReference>
<accession>A0A6S5RWU0</accession>
<dbReference type="SMART" id="SM01321">
    <property type="entry name" value="Y1_Tnp"/>
    <property type="match status" value="1"/>
</dbReference>
<evidence type="ECO:0000259" key="1">
    <source>
        <dbReference type="SMART" id="SM01321"/>
    </source>
</evidence>
<dbReference type="PANTHER" id="PTHR36966:SF1">
    <property type="entry name" value="REP-ASSOCIATED TYROSINE TRANSPOSASE"/>
    <property type="match status" value="1"/>
</dbReference>
<dbReference type="InterPro" id="IPR052715">
    <property type="entry name" value="RAYT_transposase"/>
</dbReference>
<dbReference type="GO" id="GO:0004803">
    <property type="term" value="F:transposase activity"/>
    <property type="evidence" value="ECO:0007669"/>
    <property type="project" value="InterPro"/>
</dbReference>
<dbReference type="EMBL" id="AP022213">
    <property type="protein sequence ID" value="BBT19240.1"/>
    <property type="molecule type" value="Genomic_DNA"/>
</dbReference>
<feature type="domain" description="Transposase IS200-like" evidence="1">
    <location>
        <begin position="9"/>
        <end position="131"/>
    </location>
</feature>
<gene>
    <name evidence="2" type="ORF">WP8S17C03_52890</name>
</gene>
<dbReference type="InterPro" id="IPR002686">
    <property type="entry name" value="Transposase_17"/>
</dbReference>
<dbReference type="AlphaFoldDB" id="A0A6S5RWU0"/>
<protein>
    <submittedName>
        <fullName evidence="2">Transposase</fullName>
    </submittedName>
</protein>
<proteinExistence type="predicted"/>
<evidence type="ECO:0000313" key="3">
    <source>
        <dbReference type="Proteomes" id="UP000515591"/>
    </source>
</evidence>